<accession>A0A0G3HJ55</accession>
<name>A0A0G3HJ55_9CORY</name>
<gene>
    <name evidence="1" type="ORF">CUTER_10100</name>
</gene>
<dbReference type="Proteomes" id="UP000035548">
    <property type="component" value="Chromosome"/>
</dbReference>
<protein>
    <submittedName>
        <fullName evidence="1">Uncharacterized protein</fullName>
    </submittedName>
</protein>
<dbReference type="AlphaFoldDB" id="A0A0G3HJ55"/>
<evidence type="ECO:0000313" key="1">
    <source>
        <dbReference type="EMBL" id="AKK11988.1"/>
    </source>
</evidence>
<dbReference type="KEGG" id="cut:CUTER_10100"/>
<proteinExistence type="predicted"/>
<dbReference type="PATRIC" id="fig|1072256.5.peg.1991"/>
<dbReference type="EMBL" id="CP011546">
    <property type="protein sequence ID" value="AKK11988.1"/>
    <property type="molecule type" value="Genomic_DNA"/>
</dbReference>
<dbReference type="STRING" id="1072256.CUTER_10100"/>
<evidence type="ECO:0000313" key="2">
    <source>
        <dbReference type="Proteomes" id="UP000035548"/>
    </source>
</evidence>
<sequence length="206" mass="21788">MVAHRRTTPSSRVMPSSHATVLLHHLLPDGRLSVTCLESDVAHLTNGTVAVSIHRGALDDDLHVHFASVAVVGELAWEPGTGGGTRTGSITPSTVDLTWPGGSVSIDPSEIDTTVRACGAREASQLVRDLGQEWVESLATSVRVGLAPGTVVSELQLPPAAGMQHRTWVADVDVEGVVVMCCSDTRLATVLVELPTPACHAWLNRR</sequence>
<keyword evidence="2" id="KW-1185">Reference proteome</keyword>
<reference evidence="2" key="2">
    <citation type="submission" date="2015-05" db="EMBL/GenBank/DDBJ databases">
        <title>Complete genome sequence of Corynebacterium uterequi DSM 45634, isolated from the uterus of a maiden mare.</title>
        <authorList>
            <person name="Ruckert C."/>
            <person name="Albersmeier A."/>
            <person name="Winkler A."/>
            <person name="Tauch A."/>
        </authorList>
    </citation>
    <scope>NUCLEOTIDE SEQUENCE [LARGE SCALE GENOMIC DNA]</scope>
    <source>
        <strain evidence="2">DSM 45634</strain>
    </source>
</reference>
<reference evidence="1 2" key="1">
    <citation type="journal article" date="2015" name="Genome Announc.">
        <title>Virulence Factor Genes Detected in the Complete Genome Sequence of Corynebacterium uterequi DSM 45634, Isolated from the Uterus of a Maiden Mare.</title>
        <authorList>
            <person name="Ruckert C."/>
            <person name="Kriete M."/>
            <person name="Jaenicke S."/>
            <person name="Winkler A."/>
            <person name="Tauch A."/>
        </authorList>
    </citation>
    <scope>NUCLEOTIDE SEQUENCE [LARGE SCALE GENOMIC DNA]</scope>
    <source>
        <strain evidence="1 2">DSM 45634</strain>
    </source>
</reference>
<organism evidence="1 2">
    <name type="scientific">Corynebacterium uterequi</name>
    <dbReference type="NCBI Taxonomy" id="1072256"/>
    <lineage>
        <taxon>Bacteria</taxon>
        <taxon>Bacillati</taxon>
        <taxon>Actinomycetota</taxon>
        <taxon>Actinomycetes</taxon>
        <taxon>Mycobacteriales</taxon>
        <taxon>Corynebacteriaceae</taxon>
        <taxon>Corynebacterium</taxon>
    </lineage>
</organism>